<dbReference type="Pfam" id="PF01408">
    <property type="entry name" value="GFO_IDH_MocA"/>
    <property type="match status" value="1"/>
</dbReference>
<protein>
    <submittedName>
        <fullName evidence="5">Putative dehydrogenase</fullName>
    </submittedName>
</protein>
<gene>
    <name evidence="5" type="ORF">DFQ14_10586</name>
</gene>
<comment type="similarity">
    <text evidence="1">Belongs to the Gfo/Idh/MocA family.</text>
</comment>
<evidence type="ECO:0000256" key="2">
    <source>
        <dbReference type="ARBA" id="ARBA00023002"/>
    </source>
</evidence>
<dbReference type="Gene3D" id="3.40.50.720">
    <property type="entry name" value="NAD(P)-binding Rossmann-like Domain"/>
    <property type="match status" value="1"/>
</dbReference>
<accession>A0A368VPZ9</accession>
<dbReference type="Proteomes" id="UP000253495">
    <property type="component" value="Unassembled WGS sequence"/>
</dbReference>
<dbReference type="InterPro" id="IPR051317">
    <property type="entry name" value="Gfo/Idh/MocA_oxidoreduct"/>
</dbReference>
<dbReference type="SUPFAM" id="SSF51735">
    <property type="entry name" value="NAD(P)-binding Rossmann-fold domains"/>
    <property type="match status" value="1"/>
</dbReference>
<proteinExistence type="inferred from homology"/>
<evidence type="ECO:0000259" key="3">
    <source>
        <dbReference type="Pfam" id="PF01408"/>
    </source>
</evidence>
<dbReference type="PANTHER" id="PTHR43708:SF5">
    <property type="entry name" value="CONSERVED EXPRESSED OXIDOREDUCTASE (EUROFUNG)-RELATED"/>
    <property type="match status" value="1"/>
</dbReference>
<dbReference type="Pfam" id="PF02894">
    <property type="entry name" value="GFO_IDH_MocA_C"/>
    <property type="match status" value="1"/>
</dbReference>
<dbReference type="Gene3D" id="3.30.360.10">
    <property type="entry name" value="Dihydrodipicolinate Reductase, domain 2"/>
    <property type="match status" value="1"/>
</dbReference>
<dbReference type="PANTHER" id="PTHR43708">
    <property type="entry name" value="CONSERVED EXPRESSED OXIDOREDUCTASE (EUROFUNG)"/>
    <property type="match status" value="1"/>
</dbReference>
<keyword evidence="6" id="KW-1185">Reference proteome</keyword>
<comment type="caution">
    <text evidence="5">The sequence shown here is derived from an EMBL/GenBank/DDBJ whole genome shotgun (WGS) entry which is preliminary data.</text>
</comment>
<evidence type="ECO:0000256" key="1">
    <source>
        <dbReference type="ARBA" id="ARBA00010928"/>
    </source>
</evidence>
<reference evidence="5 6" key="1">
    <citation type="submission" date="2018-07" db="EMBL/GenBank/DDBJ databases">
        <title>Genomic Encyclopedia of Type Strains, Phase III (KMG-III): the genomes of soil and plant-associated and newly described type strains.</title>
        <authorList>
            <person name="Whitman W."/>
        </authorList>
    </citation>
    <scope>NUCLEOTIDE SEQUENCE [LARGE SCALE GENOMIC DNA]</scope>
    <source>
        <strain evidence="5 6">CECT 8575</strain>
    </source>
</reference>
<dbReference type="AlphaFoldDB" id="A0A368VPZ9"/>
<dbReference type="SUPFAM" id="SSF55347">
    <property type="entry name" value="Glyceraldehyde-3-phosphate dehydrogenase-like, C-terminal domain"/>
    <property type="match status" value="1"/>
</dbReference>
<dbReference type="GO" id="GO:0000166">
    <property type="term" value="F:nucleotide binding"/>
    <property type="evidence" value="ECO:0007669"/>
    <property type="project" value="InterPro"/>
</dbReference>
<dbReference type="EMBL" id="QPJC01000005">
    <property type="protein sequence ID" value="RCW43941.1"/>
    <property type="molecule type" value="Genomic_DNA"/>
</dbReference>
<dbReference type="InterPro" id="IPR000683">
    <property type="entry name" value="Gfo/Idh/MocA-like_OxRdtase_N"/>
</dbReference>
<dbReference type="GO" id="GO:0016491">
    <property type="term" value="F:oxidoreductase activity"/>
    <property type="evidence" value="ECO:0007669"/>
    <property type="project" value="UniProtKB-KW"/>
</dbReference>
<organism evidence="5 6">
    <name type="scientific">Halopolyspora algeriensis</name>
    <dbReference type="NCBI Taxonomy" id="1500506"/>
    <lineage>
        <taxon>Bacteria</taxon>
        <taxon>Bacillati</taxon>
        <taxon>Actinomycetota</taxon>
        <taxon>Actinomycetes</taxon>
        <taxon>Actinomycetes incertae sedis</taxon>
        <taxon>Halopolyspora</taxon>
    </lineage>
</organism>
<sequence length="354" mass="38564">MTSPAHELRVGLVGYGLAGAAFHAPLIAADPHLRLDAVVTSNPERQHRVRTDHPEAAVHAQPQSLFDRADELDLIVVAGPNRTHFELASAALEAGLPVVVDKPFTVTAEQGRALIDQARNRALMLTVFQNRRWDNDMLTLGVILDSGELGTIHRFESRFERWEPAPKSTWRDQGPVAEAGGALYDLGSHLIDQALQLFGPVSTVFAETDVRRPGVEVDDDTFVALAHTRGVRTHLWMSKLAAQHGPRFRVLGDRAAYTKYGFDPQENDLRAGRRPGADGWGQEPAQRWGVLGSGEEVHPRPSELGRYEAFYAGVARALHDGTAPPVDPADSVAGLEVIEAARRSAAAGTVEHVH</sequence>
<dbReference type="InterPro" id="IPR036291">
    <property type="entry name" value="NAD(P)-bd_dom_sf"/>
</dbReference>
<dbReference type="InterPro" id="IPR004104">
    <property type="entry name" value="Gfo/Idh/MocA-like_OxRdtase_C"/>
</dbReference>
<name>A0A368VPZ9_9ACTN</name>
<dbReference type="RefSeq" id="WP_114452949.1">
    <property type="nucleotide sequence ID" value="NZ_QPJC01000005.1"/>
</dbReference>
<evidence type="ECO:0000313" key="5">
    <source>
        <dbReference type="EMBL" id="RCW43941.1"/>
    </source>
</evidence>
<evidence type="ECO:0000259" key="4">
    <source>
        <dbReference type="Pfam" id="PF02894"/>
    </source>
</evidence>
<dbReference type="OrthoDB" id="256869at2"/>
<keyword evidence="2" id="KW-0560">Oxidoreductase</keyword>
<feature type="domain" description="Gfo/Idh/MocA-like oxidoreductase N-terminal" evidence="3">
    <location>
        <begin position="8"/>
        <end position="127"/>
    </location>
</feature>
<evidence type="ECO:0000313" key="6">
    <source>
        <dbReference type="Proteomes" id="UP000253495"/>
    </source>
</evidence>
<feature type="domain" description="Gfo/Idh/MocA-like oxidoreductase C-terminal" evidence="4">
    <location>
        <begin position="144"/>
        <end position="349"/>
    </location>
</feature>